<proteinExistence type="predicted"/>
<dbReference type="EMBL" id="CAXKWB010146717">
    <property type="protein sequence ID" value="CAL4246921.1"/>
    <property type="molecule type" value="Genomic_DNA"/>
</dbReference>
<feature type="domain" description="Protein kinase" evidence="3">
    <location>
        <begin position="110"/>
        <end position="406"/>
    </location>
</feature>
<dbReference type="Proteomes" id="UP001497623">
    <property type="component" value="Unassembled WGS sequence"/>
</dbReference>
<keyword evidence="5" id="KW-1185">Reference proteome</keyword>
<reference evidence="4 5" key="1">
    <citation type="submission" date="2024-05" db="EMBL/GenBank/DDBJ databases">
        <authorList>
            <person name="Wallberg A."/>
        </authorList>
    </citation>
    <scope>NUCLEOTIDE SEQUENCE [LARGE SCALE GENOMIC DNA]</scope>
</reference>
<dbReference type="InterPro" id="IPR008271">
    <property type="entry name" value="Ser/Thr_kinase_AS"/>
</dbReference>
<feature type="non-terminal residue" evidence="4">
    <location>
        <position position="1031"/>
    </location>
</feature>
<accession>A0AAV2SVR8</accession>
<dbReference type="PANTHER" id="PTHR11909">
    <property type="entry name" value="CASEIN KINASE-RELATED"/>
    <property type="match status" value="1"/>
</dbReference>
<dbReference type="InterPro" id="IPR000719">
    <property type="entry name" value="Prot_kinase_dom"/>
</dbReference>
<evidence type="ECO:0000256" key="2">
    <source>
        <dbReference type="SAM" id="MobiDB-lite"/>
    </source>
</evidence>
<dbReference type="Pfam" id="PF00069">
    <property type="entry name" value="Pkinase"/>
    <property type="match status" value="1"/>
</dbReference>
<dbReference type="PROSITE" id="PS50011">
    <property type="entry name" value="PROTEIN_KINASE_DOM"/>
    <property type="match status" value="1"/>
</dbReference>
<dbReference type="SMART" id="SM00220">
    <property type="entry name" value="S_TKc"/>
    <property type="match status" value="1"/>
</dbReference>
<dbReference type="PROSITE" id="PS00108">
    <property type="entry name" value="PROTEIN_KINASE_ST"/>
    <property type="match status" value="1"/>
</dbReference>
<dbReference type="Gene3D" id="1.10.510.10">
    <property type="entry name" value="Transferase(Phosphotransferase) domain 1"/>
    <property type="match status" value="1"/>
</dbReference>
<organism evidence="4 5">
    <name type="scientific">Meganyctiphanes norvegica</name>
    <name type="common">Northern krill</name>
    <name type="synonym">Thysanopoda norvegica</name>
    <dbReference type="NCBI Taxonomy" id="48144"/>
    <lineage>
        <taxon>Eukaryota</taxon>
        <taxon>Metazoa</taxon>
        <taxon>Ecdysozoa</taxon>
        <taxon>Arthropoda</taxon>
        <taxon>Crustacea</taxon>
        <taxon>Multicrustacea</taxon>
        <taxon>Malacostraca</taxon>
        <taxon>Eumalacostraca</taxon>
        <taxon>Eucarida</taxon>
        <taxon>Euphausiacea</taxon>
        <taxon>Euphausiidae</taxon>
        <taxon>Meganyctiphanes</taxon>
    </lineage>
</organism>
<evidence type="ECO:0000259" key="3">
    <source>
        <dbReference type="PROSITE" id="PS50011"/>
    </source>
</evidence>
<feature type="region of interest" description="Disordered" evidence="2">
    <location>
        <begin position="751"/>
        <end position="800"/>
    </location>
</feature>
<comment type="caution">
    <text evidence="4">The sequence shown here is derived from an EMBL/GenBank/DDBJ whole genome shotgun (WGS) entry which is preliminary data.</text>
</comment>
<dbReference type="AlphaFoldDB" id="A0AAV2SVR8"/>
<evidence type="ECO:0000313" key="5">
    <source>
        <dbReference type="Proteomes" id="UP001497623"/>
    </source>
</evidence>
<protein>
    <recommendedName>
        <fullName evidence="1">non-specific serine/threonine protein kinase</fullName>
        <ecNumber evidence="1">2.7.11.1</ecNumber>
    </recommendedName>
</protein>
<evidence type="ECO:0000313" key="4">
    <source>
        <dbReference type="EMBL" id="CAL4246921.1"/>
    </source>
</evidence>
<feature type="compositionally biased region" description="Polar residues" evidence="2">
    <location>
        <begin position="751"/>
        <end position="776"/>
    </location>
</feature>
<gene>
    <name evidence="4" type="ORF">MNOR_LOCUS41273</name>
</gene>
<name>A0AAV2SVR8_MEGNR</name>
<dbReference type="SUPFAM" id="SSF56112">
    <property type="entry name" value="Protein kinase-like (PK-like)"/>
    <property type="match status" value="1"/>
</dbReference>
<sequence>MKSPACYNTATESAFWNKQLPEFQRSIAPREQLPDLSSNAHDEVQADEVQADEVSKNCPFCPKLPRLWMDQYKGDSGAKSKEKRVAAKGFRLPDSIQAGEVLTDMNNKQWKMGRRIGTGGFGVIYLASDDIGREVDDSAQHCVKIEPHSNGPLFTEMHCYMRIAKNEDIENWMLQRNREQIGMPRFIGAGSHIYKDVKYRFLIMQRFGVDFQKVLKKYKRLSLKTIYQVGIQVIDVLEYIHSKEFVHGDIKAANLLIGHHGGTLDQVFLVDFGLASHYAFDGRHKEYKYDGRRAHYGTIEFTSRDAHIGTYSRRGDIEVLVFNMAKWLCGVLPWEDDLEDWDYVATQKRNCIEDIPDFMKQCFGDLPVRGIQELLEYTASLAFDEPPDYNKCRDIMRRDLISNGYLDDDELIIMPLSLSNSNTKFRPYNNNLEKLIKNSANKEHLSVPQNNSDRQKLKACRLTPGDVRSTRVTRLTRALSQNEPELLTEHSLSNAYFDDSPMLDDEEIMIIKEQKKIEERRFNLKAVKIEIKRDASLDNPTPQMIEIMNKIYEKGLLPPPCTKRHKHSNTCVIVNINYDDEPPSNLTAEMEAVMRRMSERKQDVLGNYNIQRQGYEESSEIGKSKKSSFENVSPVSELDFQGFSEEEQARYNIFLDDCVGEEFSGFTEAEQTHFKELNVARCKDIKRFQNFSEALQRQLDYIEQNNVEFSSTPKIKSKVFSNKTKSKNLTGPALNPRLLNRNLRTRVKTQNYSNLTNNSYADNKQSNEDLTNQSPRCQEDFSDEEASDNEHISGYQVRSHHRTSYNMQFSHSDDNDIEYRGTLCQQTKRDLLKRSVHQNYIRKPEYEYGLHREKMTPENFLCQAVDSPREGLNHSTNSPENVMSFMGRRTRSNSQYKYENHSQDHREYVELLNSSGEHLECEATPDNQPRRSGRKLSTTPCYIFESDDEDEKVNNQERNMYRSRSVTPEIKHEFNNDSSCCYSVSDEESAHSVTTGNKMINVSIDNLDSSLEFLPHTIRLTRRMVREVMGE</sequence>
<evidence type="ECO:0000256" key="1">
    <source>
        <dbReference type="ARBA" id="ARBA00012513"/>
    </source>
</evidence>
<dbReference type="InterPro" id="IPR011009">
    <property type="entry name" value="Kinase-like_dom_sf"/>
</dbReference>
<dbReference type="InterPro" id="IPR050235">
    <property type="entry name" value="CK1_Ser-Thr_kinase"/>
</dbReference>
<dbReference type="GO" id="GO:0004674">
    <property type="term" value="F:protein serine/threonine kinase activity"/>
    <property type="evidence" value="ECO:0007669"/>
    <property type="project" value="UniProtKB-EC"/>
</dbReference>
<dbReference type="EC" id="2.7.11.1" evidence="1"/>
<dbReference type="GO" id="GO:0005524">
    <property type="term" value="F:ATP binding"/>
    <property type="evidence" value="ECO:0007669"/>
    <property type="project" value="InterPro"/>
</dbReference>